<sequence>MEAEGEVKQNTVFRAEQQRLKHLTEAMAVQPLPISRSGSRNASRQGMRPNTEQSEQSWASQMVQAHSHPDHRQMPSPSSASLPPEDILAQQEVEIPIRPATSDVPASNSMHRRRYSSGSRSARSLHSHFSSLSALNIQSKTCPGRPIYSPGPGAYSPPTDRYGRLGTSDKPRAAFGTAPQRPGNVCLAGAGVDSVVSPGPAYNPCPASIAVRPTSPRFSFGRRDIGTRTNPTAGHPSNAPLWNPGPGNYDVQRLANGMRWEAGVDAPHAIFGASPKLMTPQSNISATPFVSAGHALKENVGVHSPGPARYSPDTSPTRSSPAKYSIAKKAPSYFDAFLDPGRQLSPGPMYCPTINSHADRPWKSQSATFGKGTKYWNPELNLSAAPFISHSHARVVNQGVHSPGVGAYRPKQPQPKVRSALLSSGPKDRFYDRFEPGRLG</sequence>
<reference evidence="2" key="1">
    <citation type="submission" date="2021-01" db="EMBL/GenBank/DDBJ databases">
        <authorList>
            <person name="Corre E."/>
            <person name="Pelletier E."/>
            <person name="Niang G."/>
            <person name="Scheremetjew M."/>
            <person name="Finn R."/>
            <person name="Kale V."/>
            <person name="Holt S."/>
            <person name="Cochrane G."/>
            <person name="Meng A."/>
            <person name="Brown T."/>
            <person name="Cohen L."/>
        </authorList>
    </citation>
    <scope>NUCLEOTIDE SEQUENCE</scope>
    <source>
        <strain evidence="2">CCMP1320</strain>
    </source>
</reference>
<feature type="region of interest" description="Disordered" evidence="1">
    <location>
        <begin position="218"/>
        <end position="246"/>
    </location>
</feature>
<dbReference type="Pfam" id="PF07004">
    <property type="entry name" value="SHIPPO-rpt"/>
    <property type="match status" value="2"/>
</dbReference>
<organism evidence="2">
    <name type="scientific">Dunaliella tertiolecta</name>
    <name type="common">Green alga</name>
    <dbReference type="NCBI Taxonomy" id="3047"/>
    <lineage>
        <taxon>Eukaryota</taxon>
        <taxon>Viridiplantae</taxon>
        <taxon>Chlorophyta</taxon>
        <taxon>core chlorophytes</taxon>
        <taxon>Chlorophyceae</taxon>
        <taxon>CS clade</taxon>
        <taxon>Chlamydomonadales</taxon>
        <taxon>Dunaliellaceae</taxon>
        <taxon>Dunaliella</taxon>
    </lineage>
</organism>
<feature type="compositionally biased region" description="Basic and acidic residues" evidence="1">
    <location>
        <begin position="426"/>
        <end position="440"/>
    </location>
</feature>
<gene>
    <name evidence="2" type="ORF">DTER00134_LOCUS2510</name>
</gene>
<proteinExistence type="predicted"/>
<feature type="region of interest" description="Disordered" evidence="1">
    <location>
        <begin position="404"/>
        <end position="440"/>
    </location>
</feature>
<evidence type="ECO:0000256" key="1">
    <source>
        <dbReference type="SAM" id="MobiDB-lite"/>
    </source>
</evidence>
<feature type="region of interest" description="Disordered" evidence="1">
    <location>
        <begin position="98"/>
        <end position="122"/>
    </location>
</feature>
<feature type="region of interest" description="Disordered" evidence="1">
    <location>
        <begin position="300"/>
        <end position="324"/>
    </location>
</feature>
<name>A0A7S3QN89_DUNTE</name>
<protein>
    <submittedName>
        <fullName evidence="2">Uncharacterized protein</fullName>
    </submittedName>
</protein>
<feature type="compositionally biased region" description="Polar residues" evidence="1">
    <location>
        <begin position="36"/>
        <end position="64"/>
    </location>
</feature>
<dbReference type="AlphaFoldDB" id="A0A7S3QN89"/>
<accession>A0A7S3QN89</accession>
<dbReference type="EMBL" id="HBIP01005075">
    <property type="protein sequence ID" value="CAE0487464.1"/>
    <property type="molecule type" value="Transcribed_RNA"/>
</dbReference>
<feature type="region of interest" description="Disordered" evidence="1">
    <location>
        <begin position="24"/>
        <end position="83"/>
    </location>
</feature>
<dbReference type="InterPro" id="IPR010736">
    <property type="entry name" value="SHIPPO-rpt"/>
</dbReference>
<feature type="compositionally biased region" description="Polar residues" evidence="1">
    <location>
        <begin position="312"/>
        <end position="322"/>
    </location>
</feature>
<evidence type="ECO:0000313" key="2">
    <source>
        <dbReference type="EMBL" id="CAE0487464.1"/>
    </source>
</evidence>